<dbReference type="InterPro" id="IPR018247">
    <property type="entry name" value="EF_Hand_1_Ca_BS"/>
</dbReference>
<evidence type="ECO:0000313" key="18">
    <source>
        <dbReference type="Proteomes" id="UP000322899"/>
    </source>
</evidence>
<evidence type="ECO:0000256" key="6">
    <source>
        <dbReference type="ARBA" id="ARBA00022837"/>
    </source>
</evidence>
<name>A0A5A8CFJ3_CAFRO</name>
<comment type="similarity">
    <text evidence="8">Belongs to the protein kinase superfamily. Ser/Thr protein kinase family. CDPK subfamily.</text>
</comment>
<dbReference type="PANTHER" id="PTHR24349">
    <property type="entry name" value="SERINE/THREONINE-PROTEIN KINASE"/>
    <property type="match status" value="1"/>
</dbReference>
<dbReference type="Proteomes" id="UP000322899">
    <property type="component" value="Unassembled WGS sequence"/>
</dbReference>
<dbReference type="PROSITE" id="PS50222">
    <property type="entry name" value="EF_HAND_2"/>
    <property type="match status" value="4"/>
</dbReference>
<dbReference type="Proteomes" id="UP000323011">
    <property type="component" value="Unassembled WGS sequence"/>
</dbReference>
<feature type="domain" description="EF-hand" evidence="12">
    <location>
        <begin position="608"/>
        <end position="643"/>
    </location>
</feature>
<keyword evidence="19" id="KW-1185">Reference proteome</keyword>
<dbReference type="OMA" id="MEFTTIR"/>
<dbReference type="InterPro" id="IPR002048">
    <property type="entry name" value="EF_hand_dom"/>
</dbReference>
<evidence type="ECO:0000313" key="13">
    <source>
        <dbReference type="EMBL" id="CAD8567342.1"/>
    </source>
</evidence>
<evidence type="ECO:0000259" key="11">
    <source>
        <dbReference type="PROSITE" id="PS50011"/>
    </source>
</evidence>
<organism evidence="15 21">
    <name type="scientific">Cafeteria roenbergensis</name>
    <name type="common">Marine flagellate</name>
    <dbReference type="NCBI Taxonomy" id="33653"/>
    <lineage>
        <taxon>Eukaryota</taxon>
        <taxon>Sar</taxon>
        <taxon>Stramenopiles</taxon>
        <taxon>Bigyra</taxon>
        <taxon>Opalozoa</taxon>
        <taxon>Bicosoecida</taxon>
        <taxon>Cafeteriaceae</taxon>
        <taxon>Cafeteria</taxon>
    </lineage>
</organism>
<dbReference type="CDD" id="cd00051">
    <property type="entry name" value="EFh"/>
    <property type="match status" value="2"/>
</dbReference>
<feature type="compositionally biased region" description="Low complexity" evidence="10">
    <location>
        <begin position="35"/>
        <end position="52"/>
    </location>
</feature>
<evidence type="ECO:0000256" key="5">
    <source>
        <dbReference type="ARBA" id="ARBA00022777"/>
    </source>
</evidence>
<dbReference type="SUPFAM" id="SSF47473">
    <property type="entry name" value="EF-hand"/>
    <property type="match status" value="1"/>
</dbReference>
<evidence type="ECO:0000313" key="21">
    <source>
        <dbReference type="Proteomes" id="UP000325113"/>
    </source>
</evidence>
<dbReference type="SMART" id="SM00054">
    <property type="entry name" value="EFh"/>
    <property type="match status" value="4"/>
</dbReference>
<feature type="region of interest" description="Disordered" evidence="10">
    <location>
        <begin position="226"/>
        <end position="276"/>
    </location>
</feature>
<dbReference type="Gene3D" id="1.10.510.10">
    <property type="entry name" value="Transferase(Phosphotransferase) domain 1"/>
    <property type="match status" value="1"/>
</dbReference>
<dbReference type="InterPro" id="IPR011992">
    <property type="entry name" value="EF-hand-dom_pair"/>
</dbReference>
<dbReference type="OrthoDB" id="40902at2759"/>
<feature type="domain" description="EF-hand" evidence="12">
    <location>
        <begin position="676"/>
        <end position="711"/>
    </location>
</feature>
<feature type="compositionally biased region" description="Low complexity" evidence="10">
    <location>
        <begin position="71"/>
        <end position="96"/>
    </location>
</feature>
<evidence type="ECO:0000313" key="14">
    <source>
        <dbReference type="EMBL" id="KAA0147641.1"/>
    </source>
</evidence>
<dbReference type="Pfam" id="PF00069">
    <property type="entry name" value="Pkinase"/>
    <property type="match status" value="1"/>
</dbReference>
<dbReference type="Gene3D" id="3.30.200.20">
    <property type="entry name" value="Phosphorylase Kinase, domain 1"/>
    <property type="match status" value="1"/>
</dbReference>
<dbReference type="EMBL" id="VLTM01000111">
    <property type="protein sequence ID" value="KAA0151792.1"/>
    <property type="molecule type" value="Genomic_DNA"/>
</dbReference>
<feature type="compositionally biased region" description="Basic and acidic residues" evidence="10">
    <location>
        <begin position="12"/>
        <end position="31"/>
    </location>
</feature>
<dbReference type="InterPro" id="IPR017441">
    <property type="entry name" value="Protein_kinase_ATP_BS"/>
</dbReference>
<dbReference type="PROSITE" id="PS00107">
    <property type="entry name" value="PROTEIN_KINASE_ATP"/>
    <property type="match status" value="1"/>
</dbReference>
<comment type="cofactor">
    <cofactor evidence="1">
        <name>Mg(2+)</name>
        <dbReference type="ChEBI" id="CHEBI:18420"/>
    </cofactor>
</comment>
<dbReference type="GO" id="GO:0004674">
    <property type="term" value="F:protein serine/threonine kinase activity"/>
    <property type="evidence" value="ECO:0007669"/>
    <property type="project" value="UniProtKB-KW"/>
</dbReference>
<dbReference type="GO" id="GO:0005509">
    <property type="term" value="F:calcium ion binding"/>
    <property type="evidence" value="ECO:0007669"/>
    <property type="project" value="InterPro"/>
</dbReference>
<evidence type="ECO:0000256" key="8">
    <source>
        <dbReference type="ARBA" id="ARBA00024334"/>
    </source>
</evidence>
<evidence type="ECO:0000313" key="20">
    <source>
        <dbReference type="Proteomes" id="UP000324907"/>
    </source>
</evidence>
<dbReference type="SUPFAM" id="SSF56112">
    <property type="entry name" value="Protein kinase-like (PK-like)"/>
    <property type="match status" value="1"/>
</dbReference>
<dbReference type="InterPro" id="IPR000719">
    <property type="entry name" value="Prot_kinase_dom"/>
</dbReference>
<feature type="domain" description="EF-hand" evidence="12">
    <location>
        <begin position="644"/>
        <end position="674"/>
    </location>
</feature>
<dbReference type="Proteomes" id="UP000324907">
    <property type="component" value="Unassembled WGS sequence"/>
</dbReference>
<dbReference type="Proteomes" id="UP000325113">
    <property type="component" value="Unassembled WGS sequence"/>
</dbReference>
<reference evidence="13" key="2">
    <citation type="submission" date="2021-01" db="EMBL/GenBank/DDBJ databases">
        <authorList>
            <person name="Corre E."/>
            <person name="Pelletier E."/>
            <person name="Niang G."/>
            <person name="Scheremetjew M."/>
            <person name="Finn R."/>
            <person name="Kale V."/>
            <person name="Holt S."/>
            <person name="Cochrane G."/>
            <person name="Meng A."/>
            <person name="Brown T."/>
            <person name="Cohen L."/>
        </authorList>
    </citation>
    <scope>NUCLEOTIDE SEQUENCE</scope>
    <source>
        <strain evidence="13">E4-10</strain>
    </source>
</reference>
<dbReference type="EMBL" id="HBET01017386">
    <property type="protein sequence ID" value="CAD8567342.1"/>
    <property type="molecule type" value="Transcribed_RNA"/>
</dbReference>
<dbReference type="AlphaFoldDB" id="A0A5A8CFJ3"/>
<evidence type="ECO:0000313" key="16">
    <source>
        <dbReference type="EMBL" id="KAA0153235.1"/>
    </source>
</evidence>
<dbReference type="Gene3D" id="1.10.238.10">
    <property type="entry name" value="EF-hand"/>
    <property type="match status" value="1"/>
</dbReference>
<feature type="compositionally biased region" description="Low complexity" evidence="10">
    <location>
        <begin position="226"/>
        <end position="237"/>
    </location>
</feature>
<dbReference type="PROSITE" id="PS00018">
    <property type="entry name" value="EF_HAND_1"/>
    <property type="match status" value="2"/>
</dbReference>
<dbReference type="EMBL" id="VLTO01000113">
    <property type="protein sequence ID" value="KAA0163253.1"/>
    <property type="molecule type" value="Genomic_DNA"/>
</dbReference>
<keyword evidence="6" id="KW-0106">Calcium</keyword>
<feature type="region of interest" description="Disordered" evidence="10">
    <location>
        <begin position="1"/>
        <end position="125"/>
    </location>
</feature>
<feature type="binding site" evidence="9">
    <location>
        <position position="176"/>
    </location>
    <ligand>
        <name>ATP</name>
        <dbReference type="ChEBI" id="CHEBI:30616"/>
    </ligand>
</feature>
<evidence type="ECO:0000256" key="1">
    <source>
        <dbReference type="ARBA" id="ARBA00001946"/>
    </source>
</evidence>
<gene>
    <name evidence="13" type="ORF">CROE0942_LOCUS11722</name>
    <name evidence="17" type="ORF">FNF27_07958</name>
    <name evidence="16" type="ORF">FNF28_06969</name>
    <name evidence="14" type="ORF">FNF29_07196</name>
    <name evidence="15" type="ORF">FNF31_06743</name>
</gene>
<keyword evidence="2" id="KW-0723">Serine/threonine-protein kinase</keyword>
<keyword evidence="5" id="KW-0418">Kinase</keyword>
<keyword evidence="4 9" id="KW-0547">Nucleotide-binding</keyword>
<evidence type="ECO:0000313" key="19">
    <source>
        <dbReference type="Proteomes" id="UP000323011"/>
    </source>
</evidence>
<keyword evidence="7 9" id="KW-0067">ATP-binding</keyword>
<feature type="domain" description="Protein kinase" evidence="11">
    <location>
        <begin position="141"/>
        <end position="527"/>
    </location>
</feature>
<dbReference type="GO" id="GO:0005524">
    <property type="term" value="F:ATP binding"/>
    <property type="evidence" value="ECO:0007669"/>
    <property type="project" value="UniProtKB-UniRule"/>
</dbReference>
<dbReference type="FunFam" id="1.10.238.10:FF:000001">
    <property type="entry name" value="Calmodulin 1"/>
    <property type="match status" value="1"/>
</dbReference>
<dbReference type="SMART" id="SM00220">
    <property type="entry name" value="S_TKc"/>
    <property type="match status" value="1"/>
</dbReference>
<feature type="compositionally biased region" description="Low complexity" evidence="10">
    <location>
        <begin position="253"/>
        <end position="262"/>
    </location>
</feature>
<evidence type="ECO:0000256" key="4">
    <source>
        <dbReference type="ARBA" id="ARBA00022741"/>
    </source>
</evidence>
<proteinExistence type="inferred from homology"/>
<evidence type="ECO:0000259" key="12">
    <source>
        <dbReference type="PROSITE" id="PS50222"/>
    </source>
</evidence>
<protein>
    <submittedName>
        <fullName evidence="15">Uncharacterized protein</fullName>
    </submittedName>
</protein>
<sequence>MGCSGSKPSAGEARRQSLDHSHVEVKPRDAQHGTSSAASSRPAPASRSPGRGRSSEESAQKPTASRRSSDPARSAAQKPAARSSGSRAALSTTGASEVETPTVVPKTYGEAQTPEWDPDHGTGTVGSVEVRKVASLEEAYEVLPQRLGKGSFGEVMLARRIEDAGREDAPLFAIKKLKPDVRNMAATKAKRVAAVAQAARRIRAMGIMGGKAAAAAPAATAARAGATGTAPAGDAGASTRPVTEASGTGGSGTDASGEAAPADPAPREPKPAGLAAATAGGAAAAAELIPGIGGRAGESKSSVVNKSKESAFLEGDIMNRVRGHRNVVNIEDMVEDDTCVHLVMEYCQGGDLMKYVVRCSHFSEKVASYLFRQMLVGVAHCHARGVVHRDLKPENFLFASTEGKAELKIADFGLATVIAEPQEEITDGVGSAFFIAPEVLARRYTASCDIWSLGVNLYLLLSGTVPFGATATKAAEVYRAIRSEPLTFSGKAWGAISPLARELVSGLLEKQPFRRYTLAQALAHPWVTGDGAAPDTPLDSSVIRAMTHFNARNRLRREALRLISSTLSADDLKVLAGQFHAMDTDADMLITYQELAAAIRKMGIGDSATEDEVMRAMEAMDADRDGTIDLQEFLAATSELQMIEHQNNIWWAFCQYDKNGDGTITLDELRDVLRGDDEAKLLEYIREYDADQDGRISYEEFIRMLVPPDMEFTTIRY</sequence>
<feature type="domain" description="EF-hand" evidence="12">
    <location>
        <begin position="570"/>
        <end position="605"/>
    </location>
</feature>
<reference evidence="18 19" key="1">
    <citation type="submission" date="2019-07" db="EMBL/GenBank/DDBJ databases">
        <title>Genomes of Cafeteria roenbergensis.</title>
        <authorList>
            <person name="Fischer M.G."/>
            <person name="Hackl T."/>
            <person name="Roman M."/>
        </authorList>
    </citation>
    <scope>NUCLEOTIDE SEQUENCE [LARGE SCALE GENOMIC DNA]</scope>
    <source>
        <strain evidence="14 19">BVI</strain>
        <strain evidence="15 21">Cflag</strain>
        <strain evidence="17 18">E4-10P</strain>
        <strain evidence="16 20">RCC970-E3</strain>
    </source>
</reference>
<accession>A0A5A8CFJ3</accession>
<evidence type="ECO:0000256" key="9">
    <source>
        <dbReference type="PROSITE-ProRule" id="PRU10141"/>
    </source>
</evidence>
<dbReference type="EMBL" id="VLTN01000063">
    <property type="protein sequence ID" value="KAA0147641.1"/>
    <property type="molecule type" value="Genomic_DNA"/>
</dbReference>
<dbReference type="InterPro" id="IPR008271">
    <property type="entry name" value="Ser/Thr_kinase_AS"/>
</dbReference>
<evidence type="ECO:0000313" key="15">
    <source>
        <dbReference type="EMBL" id="KAA0151792.1"/>
    </source>
</evidence>
<evidence type="ECO:0000256" key="7">
    <source>
        <dbReference type="ARBA" id="ARBA00022840"/>
    </source>
</evidence>
<evidence type="ECO:0000313" key="17">
    <source>
        <dbReference type="EMBL" id="KAA0163253.1"/>
    </source>
</evidence>
<dbReference type="EMBL" id="VLTL01000201">
    <property type="protein sequence ID" value="KAA0153235.1"/>
    <property type="molecule type" value="Genomic_DNA"/>
</dbReference>
<dbReference type="InterPro" id="IPR050205">
    <property type="entry name" value="CDPK_Ser/Thr_kinases"/>
</dbReference>
<evidence type="ECO:0000256" key="2">
    <source>
        <dbReference type="ARBA" id="ARBA00022527"/>
    </source>
</evidence>
<evidence type="ECO:0000256" key="10">
    <source>
        <dbReference type="SAM" id="MobiDB-lite"/>
    </source>
</evidence>
<evidence type="ECO:0000256" key="3">
    <source>
        <dbReference type="ARBA" id="ARBA00022679"/>
    </source>
</evidence>
<keyword evidence="3" id="KW-0808">Transferase</keyword>
<dbReference type="PROSITE" id="PS00108">
    <property type="entry name" value="PROTEIN_KINASE_ST"/>
    <property type="match status" value="1"/>
</dbReference>
<dbReference type="Pfam" id="PF13499">
    <property type="entry name" value="EF-hand_7"/>
    <property type="match status" value="2"/>
</dbReference>
<dbReference type="PROSITE" id="PS50011">
    <property type="entry name" value="PROTEIN_KINASE_DOM"/>
    <property type="match status" value="1"/>
</dbReference>
<dbReference type="InterPro" id="IPR011009">
    <property type="entry name" value="Kinase-like_dom_sf"/>
</dbReference>